<dbReference type="Proteomes" id="UP000001508">
    <property type="component" value="Chromosome"/>
</dbReference>
<keyword evidence="6" id="KW-0408">Iron</keyword>
<dbReference type="GO" id="GO:0006826">
    <property type="term" value="P:iron ion transport"/>
    <property type="evidence" value="ECO:0007669"/>
    <property type="project" value="UniProtKB-KW"/>
</dbReference>
<comment type="subcellular location">
    <subcellularLocation>
        <location evidence="1 11">Cell outer membrane</location>
        <topology evidence="1 11">Multi-pass membrane protein</topology>
    </subcellularLocation>
</comment>
<dbReference type="STRING" id="589865.DaAHT2_0849"/>
<dbReference type="CDD" id="cd01347">
    <property type="entry name" value="ligand_gated_channel"/>
    <property type="match status" value="1"/>
</dbReference>
<evidence type="ECO:0000256" key="10">
    <source>
        <dbReference type="ARBA" id="ARBA00023237"/>
    </source>
</evidence>
<evidence type="ECO:0000256" key="3">
    <source>
        <dbReference type="ARBA" id="ARBA00022452"/>
    </source>
</evidence>
<keyword evidence="15" id="KW-0675">Receptor</keyword>
<evidence type="ECO:0000256" key="4">
    <source>
        <dbReference type="ARBA" id="ARBA00022496"/>
    </source>
</evidence>
<protein>
    <submittedName>
        <fullName evidence="15">TonB-dependent receptor</fullName>
    </submittedName>
</protein>
<evidence type="ECO:0000256" key="8">
    <source>
        <dbReference type="ARBA" id="ARBA00023077"/>
    </source>
</evidence>
<keyword evidence="2 11" id="KW-0813">Transport</keyword>
<proteinExistence type="inferred from homology"/>
<evidence type="ECO:0000256" key="11">
    <source>
        <dbReference type="PROSITE-ProRule" id="PRU01360"/>
    </source>
</evidence>
<dbReference type="InterPro" id="IPR000531">
    <property type="entry name" value="Beta-barrel_TonB"/>
</dbReference>
<dbReference type="PANTHER" id="PTHR32552">
    <property type="entry name" value="FERRICHROME IRON RECEPTOR-RELATED"/>
    <property type="match status" value="1"/>
</dbReference>
<dbReference type="eggNOG" id="COG4206">
    <property type="taxonomic scope" value="Bacteria"/>
</dbReference>
<dbReference type="InterPro" id="IPR037066">
    <property type="entry name" value="Plug_dom_sf"/>
</dbReference>
<keyword evidence="16" id="KW-1185">Reference proteome</keyword>
<dbReference type="HOGENOM" id="CLU_008287_18_3_7"/>
<dbReference type="Gene3D" id="2.40.170.20">
    <property type="entry name" value="TonB-dependent receptor, beta-barrel domain"/>
    <property type="match status" value="1"/>
</dbReference>
<comment type="similarity">
    <text evidence="11 12">Belongs to the TonB-dependent receptor family.</text>
</comment>
<evidence type="ECO:0000256" key="5">
    <source>
        <dbReference type="ARBA" id="ARBA00022692"/>
    </source>
</evidence>
<dbReference type="FunCoup" id="D6Z1X8">
    <property type="interactions" value="45"/>
</dbReference>
<feature type="domain" description="TonB-dependent receptor-like beta-barrel" evidence="13">
    <location>
        <begin position="213"/>
        <end position="652"/>
    </location>
</feature>
<dbReference type="InterPro" id="IPR036942">
    <property type="entry name" value="Beta-barrel_TonB_sf"/>
</dbReference>
<organism evidence="15 16">
    <name type="scientific">Desulfurivibrio alkaliphilus (strain DSM 19089 / UNIQEM U267 / AHT2)</name>
    <dbReference type="NCBI Taxonomy" id="589865"/>
    <lineage>
        <taxon>Bacteria</taxon>
        <taxon>Pseudomonadati</taxon>
        <taxon>Thermodesulfobacteriota</taxon>
        <taxon>Desulfobulbia</taxon>
        <taxon>Desulfobulbales</taxon>
        <taxon>Desulfobulbaceae</taxon>
        <taxon>Desulfurivibrio</taxon>
    </lineage>
</organism>
<dbReference type="KEGG" id="dak:DaAHT2_0849"/>
<feature type="domain" description="TonB-dependent receptor plug" evidence="14">
    <location>
        <begin position="47"/>
        <end position="154"/>
    </location>
</feature>
<dbReference type="EMBL" id="CP001940">
    <property type="protein sequence ID" value="ADH85553.1"/>
    <property type="molecule type" value="Genomic_DNA"/>
</dbReference>
<dbReference type="PROSITE" id="PS52016">
    <property type="entry name" value="TONB_DEPENDENT_REC_3"/>
    <property type="match status" value="1"/>
</dbReference>
<reference evidence="16" key="1">
    <citation type="submission" date="2010-02" db="EMBL/GenBank/DDBJ databases">
        <title>Complete sequence of Desulfurivibrio alkaliphilus AHT2.</title>
        <authorList>
            <consortium name="US DOE Joint Genome Institute"/>
            <person name="Pitluck S."/>
            <person name="Chertkov O."/>
            <person name="Detter J.C."/>
            <person name="Han C."/>
            <person name="Tapia R."/>
            <person name="Larimer F."/>
            <person name="Land M."/>
            <person name="Hauser L."/>
            <person name="Kyrpides N."/>
            <person name="Mikhailova N."/>
            <person name="Sorokin D.Y."/>
            <person name="Muyzer G."/>
            <person name="Woyke T."/>
        </authorList>
    </citation>
    <scope>NUCLEOTIDE SEQUENCE [LARGE SCALE GENOMIC DNA]</scope>
    <source>
        <strain evidence="16">DSM 19089 / UNIQEM U267 / AHT2</strain>
    </source>
</reference>
<keyword evidence="10 11" id="KW-0998">Cell outer membrane</keyword>
<evidence type="ECO:0000259" key="14">
    <source>
        <dbReference type="Pfam" id="PF07715"/>
    </source>
</evidence>
<dbReference type="Pfam" id="PF00593">
    <property type="entry name" value="TonB_dep_Rec_b-barrel"/>
    <property type="match status" value="1"/>
</dbReference>
<evidence type="ECO:0000256" key="9">
    <source>
        <dbReference type="ARBA" id="ARBA00023136"/>
    </source>
</evidence>
<dbReference type="InterPro" id="IPR012910">
    <property type="entry name" value="Plug_dom"/>
</dbReference>
<evidence type="ECO:0000256" key="1">
    <source>
        <dbReference type="ARBA" id="ARBA00004571"/>
    </source>
</evidence>
<evidence type="ECO:0000313" key="15">
    <source>
        <dbReference type="EMBL" id="ADH85553.1"/>
    </source>
</evidence>
<dbReference type="InterPro" id="IPR039426">
    <property type="entry name" value="TonB-dep_rcpt-like"/>
</dbReference>
<evidence type="ECO:0000256" key="2">
    <source>
        <dbReference type="ARBA" id="ARBA00022448"/>
    </source>
</evidence>
<sequence>MQGESGMKRGVITIVAVGALAGPALAGEIKRELGEVVVTSSRIEEQRQDSTATIEVIGQDEVERVKYRNAGEILQRVPGVLTSNFGGDEELTSIRVPTHFTNPYTLVLIDGRPSRTYGSGGVNFREINSANIERIEVVKGPASALYGSNAIGGVINLITKKPTAQPQVTAWGEAGEYDEYRGGAYASGTSQSLSYNVDFNFKDRNGWRENTESKRQAANIRLQHFTAGASIWTFNFDYVKFDNNTAGSLDEQDFNDDWQQSYHTFANVEMEKVAPAISYATDLAGGDFDLTLGYRRIDHVVYPGYSFRPVFGDPNVQALSTYSDIEGYDIDLQLLYARELPSVESQLVSGLDLQTSKHEAEVYNLAVTRDPVSKKYTSYTVTGLRDSYDIETDAAAPYLQLDRRLGDNLKLQAGARYDWARYDLTDNLLGTAGMEGKQSFSRLSPKVGLTYNPLPHLNLYGSYSQGFVVPTTSQLFTSRLRNPDLDPEKADNYEVGLRSILLDGRASVDLALYHMTIREKIVDVTTGPFTSEYRNAAKTEHTGLELAADYALVAWARLGMSYTYAENKFDRFRDAGVDYSGNWLPRSPKHRLNLRLTVLPYEGFEVELEMDEISQQYADNANELTYSRPTLFNLRAAYNWQSWSLWAHVNNLADKEYASYVSESSTSVTGMGLYSGSPRTFFAGLSYRWGGNG</sequence>
<dbReference type="InParanoid" id="D6Z1X8"/>
<dbReference type="PANTHER" id="PTHR32552:SF81">
    <property type="entry name" value="TONB-DEPENDENT OUTER MEMBRANE RECEPTOR"/>
    <property type="match status" value="1"/>
</dbReference>
<dbReference type="SUPFAM" id="SSF56935">
    <property type="entry name" value="Porins"/>
    <property type="match status" value="1"/>
</dbReference>
<dbReference type="OrthoDB" id="9763670at2"/>
<evidence type="ECO:0000256" key="6">
    <source>
        <dbReference type="ARBA" id="ARBA00023004"/>
    </source>
</evidence>
<accession>D6Z1X8</accession>
<evidence type="ECO:0000259" key="13">
    <source>
        <dbReference type="Pfam" id="PF00593"/>
    </source>
</evidence>
<dbReference type="GO" id="GO:0009279">
    <property type="term" value="C:cell outer membrane"/>
    <property type="evidence" value="ECO:0007669"/>
    <property type="project" value="UniProtKB-SubCell"/>
</dbReference>
<gene>
    <name evidence="15" type="ordered locus">DaAHT2_0849</name>
</gene>
<keyword evidence="4" id="KW-0410">Iron transport</keyword>
<keyword evidence="7" id="KW-0406">Ion transport</keyword>
<evidence type="ECO:0000256" key="7">
    <source>
        <dbReference type="ARBA" id="ARBA00023065"/>
    </source>
</evidence>
<dbReference type="Gene3D" id="2.170.130.10">
    <property type="entry name" value="TonB-dependent receptor, plug domain"/>
    <property type="match status" value="1"/>
</dbReference>
<evidence type="ECO:0000256" key="12">
    <source>
        <dbReference type="RuleBase" id="RU003357"/>
    </source>
</evidence>
<name>D6Z1X8_DESAT</name>
<dbReference type="Pfam" id="PF07715">
    <property type="entry name" value="Plug"/>
    <property type="match status" value="1"/>
</dbReference>
<keyword evidence="5 11" id="KW-0812">Transmembrane</keyword>
<evidence type="ECO:0000313" key="16">
    <source>
        <dbReference type="Proteomes" id="UP000001508"/>
    </source>
</evidence>
<keyword evidence="3 11" id="KW-1134">Transmembrane beta strand</keyword>
<keyword evidence="9 11" id="KW-0472">Membrane</keyword>
<keyword evidence="8 12" id="KW-0798">TonB box</keyword>
<dbReference type="AlphaFoldDB" id="D6Z1X8"/>